<evidence type="ECO:0000313" key="3">
    <source>
        <dbReference type="Proteomes" id="UP001152320"/>
    </source>
</evidence>
<feature type="region of interest" description="Disordered" evidence="1">
    <location>
        <begin position="110"/>
        <end position="153"/>
    </location>
</feature>
<dbReference type="Proteomes" id="UP001152320">
    <property type="component" value="Chromosome 20"/>
</dbReference>
<proteinExistence type="predicted"/>
<feature type="region of interest" description="Disordered" evidence="1">
    <location>
        <begin position="342"/>
        <end position="371"/>
    </location>
</feature>
<feature type="compositionally biased region" description="Polar residues" evidence="1">
    <location>
        <begin position="390"/>
        <end position="401"/>
    </location>
</feature>
<accession>A0A9Q0YNP0</accession>
<feature type="region of interest" description="Disordered" evidence="1">
    <location>
        <begin position="481"/>
        <end position="512"/>
    </location>
</feature>
<dbReference type="Pfam" id="PF15479">
    <property type="entry name" value="DUF4639"/>
    <property type="match status" value="1"/>
</dbReference>
<name>A0A9Q0YNP0_HOLLE</name>
<feature type="compositionally biased region" description="Polar residues" evidence="1">
    <location>
        <begin position="351"/>
        <end position="371"/>
    </location>
</feature>
<feature type="compositionally biased region" description="Basic and acidic residues" evidence="1">
    <location>
        <begin position="110"/>
        <end position="120"/>
    </location>
</feature>
<feature type="region of interest" description="Disordered" evidence="1">
    <location>
        <begin position="1"/>
        <end position="35"/>
    </location>
</feature>
<dbReference type="PANTHER" id="PTHR34438:SF1">
    <property type="entry name" value="CHROMOSOME 2 OPEN READING FRAME 81"/>
    <property type="match status" value="1"/>
</dbReference>
<keyword evidence="3" id="KW-1185">Reference proteome</keyword>
<dbReference type="OrthoDB" id="193650at2759"/>
<comment type="caution">
    <text evidence="2">The sequence shown here is derived from an EMBL/GenBank/DDBJ whole genome shotgun (WGS) entry which is preliminary data.</text>
</comment>
<reference evidence="2" key="1">
    <citation type="submission" date="2021-10" db="EMBL/GenBank/DDBJ databases">
        <title>Tropical sea cucumber genome reveals ecological adaptation and Cuvierian tubules defense mechanism.</title>
        <authorList>
            <person name="Chen T."/>
        </authorList>
    </citation>
    <scope>NUCLEOTIDE SEQUENCE</scope>
    <source>
        <strain evidence="2">Nanhai2018</strain>
        <tissue evidence="2">Muscle</tissue>
    </source>
</reference>
<organism evidence="2 3">
    <name type="scientific">Holothuria leucospilota</name>
    <name type="common">Black long sea cucumber</name>
    <name type="synonym">Mertensiothuria leucospilota</name>
    <dbReference type="NCBI Taxonomy" id="206669"/>
    <lineage>
        <taxon>Eukaryota</taxon>
        <taxon>Metazoa</taxon>
        <taxon>Echinodermata</taxon>
        <taxon>Eleutherozoa</taxon>
        <taxon>Echinozoa</taxon>
        <taxon>Holothuroidea</taxon>
        <taxon>Aspidochirotacea</taxon>
        <taxon>Aspidochirotida</taxon>
        <taxon>Holothuriidae</taxon>
        <taxon>Holothuria</taxon>
    </lineage>
</organism>
<evidence type="ECO:0000256" key="1">
    <source>
        <dbReference type="SAM" id="MobiDB-lite"/>
    </source>
</evidence>
<sequence>MSRSTVSKSRADKAKDKDKDRGGSTSVPAPPVNTDVIPGRFTENDWNAILDKEDGEEFVVDIVKDIVDSTINVIYNNYIEKQLYPYVVQKSRDLFLHIIEWQFLARDEGEANPVEDKTWAEEEEPFPSEPDAWAQGSVPQHPLPPVSPVLSEHDTEVTSISRVSNPEILEDLPSTFNETVTNEEAEQTERSQENAIQEEKEDDKEEENNNKEEIVEEKKEPLKPRKPKYKPYRGPIKSAGVRSINKPLEETERELMEAEMRAMGMETPMKKSALDYMPSSCHNILKVQTGRPPGSKEVTYDDMGNVVAVVRLDPEKLPSHRVRTKFTVIDPAVEAAQARLQAMRTGRHRTTPSSRLSRGRSTQQEENSNIAQLSFNTLETRSGKAVSARTDVTSVAASQSTMRKRKDEDEGGITPLPPPLIESMELSPGVTVREGNRFKQGPKLTLRTSDVTSSGKIQSLRPLVTVDTKGIPLSVGDIIGSQSPSVRPLTMNDPIPPILPRHSSSREYIVKS</sequence>
<evidence type="ECO:0000313" key="2">
    <source>
        <dbReference type="EMBL" id="KAJ8022276.1"/>
    </source>
</evidence>
<feature type="compositionally biased region" description="Basic and acidic residues" evidence="1">
    <location>
        <begin position="9"/>
        <end position="22"/>
    </location>
</feature>
<dbReference type="PANTHER" id="PTHR34438">
    <property type="entry name" value="SI:DKEY-97L20.6"/>
    <property type="match status" value="1"/>
</dbReference>
<feature type="region of interest" description="Disordered" evidence="1">
    <location>
        <begin position="389"/>
        <end position="421"/>
    </location>
</feature>
<dbReference type="InterPro" id="IPR028042">
    <property type="entry name" value="DUF4639"/>
</dbReference>
<dbReference type="AlphaFoldDB" id="A0A9Q0YNP0"/>
<dbReference type="EMBL" id="JAIZAY010000020">
    <property type="protein sequence ID" value="KAJ8022276.1"/>
    <property type="molecule type" value="Genomic_DNA"/>
</dbReference>
<gene>
    <name evidence="2" type="ORF">HOLleu_37123</name>
</gene>
<protein>
    <submittedName>
        <fullName evidence="2">Uncharacterized protein</fullName>
    </submittedName>
</protein>
<feature type="region of interest" description="Disordered" evidence="1">
    <location>
        <begin position="179"/>
        <end position="247"/>
    </location>
</feature>
<feature type="compositionally biased region" description="Basic and acidic residues" evidence="1">
    <location>
        <begin position="207"/>
        <end position="223"/>
    </location>
</feature>